<dbReference type="Pfam" id="PF13596">
    <property type="entry name" value="PAS_10"/>
    <property type="match status" value="1"/>
</dbReference>
<dbReference type="EMBL" id="NIOJ01000029">
    <property type="protein sequence ID" value="PNT98265.1"/>
    <property type="molecule type" value="Genomic_DNA"/>
</dbReference>
<dbReference type="RefSeq" id="WP_103081874.1">
    <property type="nucleotide sequence ID" value="NZ_CP021850.1"/>
</dbReference>
<dbReference type="Pfam" id="PF04282">
    <property type="entry name" value="DUF438"/>
    <property type="match status" value="1"/>
</dbReference>
<dbReference type="Pfam" id="PF01814">
    <property type="entry name" value="Hemerythrin"/>
    <property type="match status" value="1"/>
</dbReference>
<evidence type="ECO:0000259" key="1">
    <source>
        <dbReference type="Pfam" id="PF01814"/>
    </source>
</evidence>
<dbReference type="SUPFAM" id="SSF55785">
    <property type="entry name" value="PYP-like sensor domain (PAS domain)"/>
    <property type="match status" value="1"/>
</dbReference>
<dbReference type="Gene3D" id="1.20.120.520">
    <property type="entry name" value="nmb1532 protein domain like"/>
    <property type="match status" value="1"/>
</dbReference>
<proteinExistence type="predicted"/>
<feature type="domain" description="DUF438" evidence="2">
    <location>
        <begin position="15"/>
        <end position="81"/>
    </location>
</feature>
<evidence type="ECO:0000313" key="4">
    <source>
        <dbReference type="Proteomes" id="UP000236151"/>
    </source>
</evidence>
<dbReference type="Gene3D" id="3.30.450.20">
    <property type="entry name" value="PAS domain"/>
    <property type="match status" value="1"/>
</dbReference>
<dbReference type="GO" id="GO:0005886">
    <property type="term" value="C:plasma membrane"/>
    <property type="evidence" value="ECO:0007669"/>
    <property type="project" value="TreeGrafter"/>
</dbReference>
<gene>
    <name evidence="3" type="ORF">CDQ84_11415</name>
</gene>
<dbReference type="PANTHER" id="PTHR39966:SF3">
    <property type="entry name" value="DUF438 DOMAIN-CONTAINING PROTEIN"/>
    <property type="match status" value="1"/>
</dbReference>
<dbReference type="Proteomes" id="UP000236151">
    <property type="component" value="Unassembled WGS sequence"/>
</dbReference>
<dbReference type="OrthoDB" id="9769774at2"/>
<dbReference type="InterPro" id="IPR035965">
    <property type="entry name" value="PAS-like_dom_sf"/>
</dbReference>
<feature type="domain" description="Hemerythrin-like" evidence="1">
    <location>
        <begin position="94"/>
        <end position="224"/>
    </location>
</feature>
<dbReference type="AlphaFoldDB" id="A0A2K2FCJ8"/>
<organism evidence="3 4">
    <name type="scientific">Clostridium thermosuccinogenes</name>
    <dbReference type="NCBI Taxonomy" id="84032"/>
    <lineage>
        <taxon>Bacteria</taxon>
        <taxon>Bacillati</taxon>
        <taxon>Bacillota</taxon>
        <taxon>Clostridia</taxon>
        <taxon>Eubacteriales</taxon>
        <taxon>Clostridiaceae</taxon>
        <taxon>Clostridium</taxon>
    </lineage>
</organism>
<keyword evidence="4" id="KW-1185">Reference proteome</keyword>
<dbReference type="KEGG" id="cthd:CDO33_03160"/>
<sequence length="414" mass="47874">MSEMINNREYRQKVLKELIMELHHGKTVDEVKPRFEKLIQGISTKEISEMEQSLIMEGMPVEEIQRLCDVHASVFKGSIEEIHRPQKPEDTPGHPVYIFKLENRKLEKLINERIKPHIDNFKASGSRENVNQLLEDFNALWEVDKHYSRKENLLFPFMEKYGIVAPPKVMWGVDDEVRDEIKEVLGLLSDYQGDRDKLLEKANGAINKVTEMIFKEENILFPMVLETLAEDEWLKIAEESGEIGYCLIEAPKAAWKPSRVNVEDKTKEQVKEEGVKNSGDGYIRFDTGVLSPKEINAMLNTLPLDITFVDKDGIVKYFSQGKERIFARTKAVIGRQVQNCHPPASVHIVEKIVEDLKAGRKDHEDFWIKMGDKYVFIRYFAVRDEKGEYLGVLEVTQDIKPIQEITGEKRLVSE</sequence>
<reference evidence="3 4" key="1">
    <citation type="submission" date="2017-06" db="EMBL/GenBank/DDBJ databases">
        <title>Investigating the central metabolism of Clostridium thermosuccinogenes.</title>
        <authorList>
            <person name="Koendjbiharie J.G."/>
            <person name="van Kranenburg R."/>
        </authorList>
    </citation>
    <scope>NUCLEOTIDE SEQUENCE [LARGE SCALE GENOMIC DNA]</scope>
    <source>
        <strain evidence="3 4">DSM 5806</strain>
    </source>
</reference>
<evidence type="ECO:0000259" key="2">
    <source>
        <dbReference type="Pfam" id="PF04282"/>
    </source>
</evidence>
<dbReference type="InterPro" id="IPR012312">
    <property type="entry name" value="Hemerythrin-like"/>
</dbReference>
<protein>
    <submittedName>
        <fullName evidence="3">PAS domain S-box protein</fullName>
    </submittedName>
</protein>
<dbReference type="InterPro" id="IPR007380">
    <property type="entry name" value="DUF438"/>
</dbReference>
<evidence type="ECO:0000313" key="3">
    <source>
        <dbReference type="EMBL" id="PNT98265.1"/>
    </source>
</evidence>
<accession>A0A2K2FCJ8</accession>
<comment type="caution">
    <text evidence="3">The sequence shown here is derived from an EMBL/GenBank/DDBJ whole genome shotgun (WGS) entry which is preliminary data.</text>
</comment>
<dbReference type="PANTHER" id="PTHR39966">
    <property type="entry name" value="BLL2471 PROTEIN-RELATED"/>
    <property type="match status" value="1"/>
</dbReference>
<name>A0A2K2FCJ8_9CLOT</name>